<evidence type="ECO:0008006" key="3">
    <source>
        <dbReference type="Google" id="ProtNLM"/>
    </source>
</evidence>
<dbReference type="RefSeq" id="WP_015104309.1">
    <property type="nucleotide sequence ID" value="NC_019673.1"/>
</dbReference>
<keyword evidence="2" id="KW-1185">Reference proteome</keyword>
<dbReference type="AlphaFoldDB" id="K0KC68"/>
<name>K0KC68_SACES</name>
<sequence>MSADVARRIALAAQGFADPRPASPPTRRHLQRVLSRVRLLQLDSVNVAVRAHYMPVFSRLGAYAPSLVDEAAWSHSARKPRLLVEYWAHEASLVPVEDWPLFHSGAKKLGWWHHHTATAEREPQLVEDILAVVKELGPLGAGAIEKALAGGAPRTKDHWGWNWSEVKQICEYLFGVGALTTGTRRGFERLYDLTERVLPPEVLARRVTAEEGARELVTRAATALGVATEPDLRDYYRLAPARSRQAVRELVEEGVLEPVAVRGWPAPAYRHVEARVPRTVAGRALLCPFDPLIWERARTERIFDFHYRIEIYVPQAKRVHGYYVFPFLLDGRLVGRVDLKADRAAGVLRVQSAHSEVATDHGRVAVELAAELRHMADWLELEKVQVTPRGDLAPALKAVVRQ</sequence>
<gene>
    <name evidence="1" type="ordered locus">BN6_69620</name>
</gene>
<dbReference type="STRING" id="1179773.BN6_69620"/>
<evidence type="ECO:0000313" key="1">
    <source>
        <dbReference type="EMBL" id="CCH34198.1"/>
    </source>
</evidence>
<dbReference type="PATRIC" id="fig|1179773.3.peg.7038"/>
<reference evidence="1 2" key="1">
    <citation type="journal article" date="2012" name="BMC Genomics">
        <title>Complete genome sequence of Saccharothrix espanaensis DSM 44229T and comparison to the other completely sequenced Pseudonocardiaceae.</title>
        <authorList>
            <person name="Strobel T."/>
            <person name="Al-Dilaimi A."/>
            <person name="Blom J."/>
            <person name="Gessner A."/>
            <person name="Kalinowski J."/>
            <person name="Luzhetska M."/>
            <person name="Puhler A."/>
            <person name="Szczepanowski R."/>
            <person name="Bechthold A."/>
            <person name="Ruckert C."/>
        </authorList>
    </citation>
    <scope>NUCLEOTIDE SEQUENCE [LARGE SCALE GENOMIC DNA]</scope>
    <source>
        <strain evidence="2">ATCC 51144 / DSM 44229 / JCM 9112 / NBRC 15066 / NRRL 15764</strain>
    </source>
</reference>
<dbReference type="InterPro" id="IPR009351">
    <property type="entry name" value="AlkZ-like"/>
</dbReference>
<proteinExistence type="predicted"/>
<evidence type="ECO:0000313" key="2">
    <source>
        <dbReference type="Proteomes" id="UP000006281"/>
    </source>
</evidence>
<dbReference type="PANTHER" id="PTHR30528">
    <property type="entry name" value="CYTOPLASMIC PROTEIN"/>
    <property type="match status" value="1"/>
</dbReference>
<dbReference type="EMBL" id="HE804045">
    <property type="protein sequence ID" value="CCH34198.1"/>
    <property type="molecule type" value="Genomic_DNA"/>
</dbReference>
<organism evidence="1 2">
    <name type="scientific">Saccharothrix espanaensis (strain ATCC 51144 / DSM 44229 / JCM 9112 / NBRC 15066 / NRRL 15764)</name>
    <dbReference type="NCBI Taxonomy" id="1179773"/>
    <lineage>
        <taxon>Bacteria</taxon>
        <taxon>Bacillati</taxon>
        <taxon>Actinomycetota</taxon>
        <taxon>Actinomycetes</taxon>
        <taxon>Pseudonocardiales</taxon>
        <taxon>Pseudonocardiaceae</taxon>
        <taxon>Saccharothrix</taxon>
    </lineage>
</organism>
<dbReference type="HOGENOM" id="CLU_043035_1_0_11"/>
<protein>
    <recommendedName>
        <fullName evidence="3">Cytoplasmic protein</fullName>
    </recommendedName>
</protein>
<accession>K0KC68</accession>
<dbReference type="KEGG" id="sesp:BN6_69620"/>
<dbReference type="Proteomes" id="UP000006281">
    <property type="component" value="Chromosome"/>
</dbReference>
<dbReference type="Pfam" id="PF06224">
    <property type="entry name" value="AlkZ-like"/>
    <property type="match status" value="1"/>
</dbReference>
<dbReference type="PANTHER" id="PTHR30528:SF0">
    <property type="entry name" value="CYTOPLASMIC PROTEIN"/>
    <property type="match status" value="1"/>
</dbReference>
<dbReference type="BioCyc" id="SESP1179773:BN6_RS33585-MONOMER"/>
<dbReference type="eggNOG" id="COG3214">
    <property type="taxonomic scope" value="Bacteria"/>
</dbReference>